<reference evidence="1" key="1">
    <citation type="submission" date="2021-02" db="EMBL/GenBank/DDBJ databases">
        <authorList>
            <consortium name="DOE Joint Genome Institute"/>
            <person name="Ahrendt S."/>
            <person name="Looney B.P."/>
            <person name="Miyauchi S."/>
            <person name="Morin E."/>
            <person name="Drula E."/>
            <person name="Courty P.E."/>
            <person name="Chicoki N."/>
            <person name="Fauchery L."/>
            <person name="Kohler A."/>
            <person name="Kuo A."/>
            <person name="Labutti K."/>
            <person name="Pangilinan J."/>
            <person name="Lipzen A."/>
            <person name="Riley R."/>
            <person name="Andreopoulos W."/>
            <person name="He G."/>
            <person name="Johnson J."/>
            <person name="Barry K.W."/>
            <person name="Grigoriev I.V."/>
            <person name="Nagy L."/>
            <person name="Hibbett D."/>
            <person name="Henrissat B."/>
            <person name="Matheny P.B."/>
            <person name="Labbe J."/>
            <person name="Martin F."/>
        </authorList>
    </citation>
    <scope>NUCLEOTIDE SEQUENCE</scope>
    <source>
        <strain evidence="1">EC-137</strain>
    </source>
</reference>
<proteinExistence type="predicted"/>
<feature type="non-terminal residue" evidence="1">
    <location>
        <position position="1"/>
    </location>
</feature>
<reference evidence="1" key="2">
    <citation type="journal article" date="2022" name="New Phytol.">
        <title>Evolutionary transition to the ectomycorrhizal habit in the genomes of a hyperdiverse lineage of mushroom-forming fungi.</title>
        <authorList>
            <person name="Looney B."/>
            <person name="Miyauchi S."/>
            <person name="Morin E."/>
            <person name="Drula E."/>
            <person name="Courty P.E."/>
            <person name="Kohler A."/>
            <person name="Kuo A."/>
            <person name="LaButti K."/>
            <person name="Pangilinan J."/>
            <person name="Lipzen A."/>
            <person name="Riley R."/>
            <person name="Andreopoulos W."/>
            <person name="He G."/>
            <person name="Johnson J."/>
            <person name="Nolan M."/>
            <person name="Tritt A."/>
            <person name="Barry K.W."/>
            <person name="Grigoriev I.V."/>
            <person name="Nagy L.G."/>
            <person name="Hibbett D."/>
            <person name="Henrissat B."/>
            <person name="Matheny P.B."/>
            <person name="Labbe J."/>
            <person name="Martin F.M."/>
        </authorList>
    </citation>
    <scope>NUCLEOTIDE SEQUENCE</scope>
    <source>
        <strain evidence="1">EC-137</strain>
    </source>
</reference>
<gene>
    <name evidence="1" type="ORF">K488DRAFT_38541</name>
</gene>
<dbReference type="Proteomes" id="UP000814128">
    <property type="component" value="Unassembled WGS sequence"/>
</dbReference>
<sequence length="59" mass="6583">SGQMGGGQQNEDYVDKGLDSFERKEGIPQNRALNERITDAAREKFENVTDKNVPSKISN</sequence>
<protein>
    <submittedName>
        <fullName evidence="1">Uncharacterized protein</fullName>
    </submittedName>
</protein>
<evidence type="ECO:0000313" key="2">
    <source>
        <dbReference type="Proteomes" id="UP000814128"/>
    </source>
</evidence>
<comment type="caution">
    <text evidence="1">The sequence shown here is derived from an EMBL/GenBank/DDBJ whole genome shotgun (WGS) entry which is preliminary data.</text>
</comment>
<name>A0ACB8QHJ2_9AGAM</name>
<feature type="non-terminal residue" evidence="1">
    <location>
        <position position="59"/>
    </location>
</feature>
<dbReference type="EMBL" id="MU273592">
    <property type="protein sequence ID" value="KAI0031117.1"/>
    <property type="molecule type" value="Genomic_DNA"/>
</dbReference>
<keyword evidence="2" id="KW-1185">Reference proteome</keyword>
<organism evidence="1 2">
    <name type="scientific">Vararia minispora EC-137</name>
    <dbReference type="NCBI Taxonomy" id="1314806"/>
    <lineage>
        <taxon>Eukaryota</taxon>
        <taxon>Fungi</taxon>
        <taxon>Dikarya</taxon>
        <taxon>Basidiomycota</taxon>
        <taxon>Agaricomycotina</taxon>
        <taxon>Agaricomycetes</taxon>
        <taxon>Russulales</taxon>
        <taxon>Lachnocladiaceae</taxon>
        <taxon>Vararia</taxon>
    </lineage>
</organism>
<accession>A0ACB8QHJ2</accession>
<evidence type="ECO:0000313" key="1">
    <source>
        <dbReference type="EMBL" id="KAI0031117.1"/>
    </source>
</evidence>